<name>A0ABX0IA31_9FLAO</name>
<dbReference type="InterPro" id="IPR018750">
    <property type="entry name" value="DUF2306_membrane"/>
</dbReference>
<feature type="transmembrane region" description="Helical" evidence="1">
    <location>
        <begin position="90"/>
        <end position="109"/>
    </location>
</feature>
<sequence length="210" mass="25000">MWIKYSKYLLWIGYIYFSYLLLLITLQYIPYHTDVAFLRIKQEVIVLNHYKIAFFTHVYTSIFLMFFGALQFSNYIQKKHMKLHRISGRVYVGILLLFSGPSGLVMSYYANGGMFAQVSFLLLSTFWILFTFLSLYFILKKEIIQHQKFAIRSFALTLSAISLRLFKYLLVFFFEPLPMDAYRIAAWSGWTFNLLVAELIIYYKFSRISK</sequence>
<feature type="transmembrane region" description="Helical" evidence="1">
    <location>
        <begin position="9"/>
        <end position="29"/>
    </location>
</feature>
<comment type="caution">
    <text evidence="2">The sequence shown here is derived from an EMBL/GenBank/DDBJ whole genome shotgun (WGS) entry which is preliminary data.</text>
</comment>
<protein>
    <submittedName>
        <fullName evidence="2">DUF2306 domain-containing protein</fullName>
    </submittedName>
</protein>
<keyword evidence="3" id="KW-1185">Reference proteome</keyword>
<dbReference type="Pfam" id="PF10067">
    <property type="entry name" value="DUF2306"/>
    <property type="match status" value="1"/>
</dbReference>
<keyword evidence="1" id="KW-0472">Membrane</keyword>
<evidence type="ECO:0000313" key="2">
    <source>
        <dbReference type="EMBL" id="NHM03934.1"/>
    </source>
</evidence>
<feature type="transmembrane region" description="Helical" evidence="1">
    <location>
        <begin position="184"/>
        <end position="203"/>
    </location>
</feature>
<evidence type="ECO:0000256" key="1">
    <source>
        <dbReference type="SAM" id="Phobius"/>
    </source>
</evidence>
<feature type="transmembrane region" description="Helical" evidence="1">
    <location>
        <begin position="49"/>
        <end position="70"/>
    </location>
</feature>
<dbReference type="Proteomes" id="UP000761423">
    <property type="component" value="Unassembled WGS sequence"/>
</dbReference>
<reference evidence="2 3" key="1">
    <citation type="submission" date="2020-02" db="EMBL/GenBank/DDBJ databases">
        <authorList>
            <person name="Chen W.-M."/>
        </authorList>
    </citation>
    <scope>NUCLEOTIDE SEQUENCE [LARGE SCALE GENOMIC DNA]</scope>
    <source>
        <strain evidence="2 3">TWA-26</strain>
    </source>
</reference>
<accession>A0ABX0IA31</accession>
<dbReference type="EMBL" id="JAAJBV010000002">
    <property type="protein sequence ID" value="NHM03934.1"/>
    <property type="molecule type" value="Genomic_DNA"/>
</dbReference>
<keyword evidence="1" id="KW-0812">Transmembrane</keyword>
<evidence type="ECO:0000313" key="3">
    <source>
        <dbReference type="Proteomes" id="UP000761423"/>
    </source>
</evidence>
<feature type="transmembrane region" description="Helical" evidence="1">
    <location>
        <begin position="151"/>
        <end position="172"/>
    </location>
</feature>
<organism evidence="2 3">
    <name type="scientific">Flavobacterium celericrescens</name>
    <dbReference type="NCBI Taxonomy" id="2709780"/>
    <lineage>
        <taxon>Bacteria</taxon>
        <taxon>Pseudomonadati</taxon>
        <taxon>Bacteroidota</taxon>
        <taxon>Flavobacteriia</taxon>
        <taxon>Flavobacteriales</taxon>
        <taxon>Flavobacteriaceae</taxon>
        <taxon>Flavobacterium</taxon>
    </lineage>
</organism>
<keyword evidence="1" id="KW-1133">Transmembrane helix</keyword>
<proteinExistence type="predicted"/>
<feature type="transmembrane region" description="Helical" evidence="1">
    <location>
        <begin position="115"/>
        <end position="139"/>
    </location>
</feature>
<gene>
    <name evidence="2" type="ORF">G4L40_04360</name>
</gene>